<reference evidence="1" key="1">
    <citation type="submission" date="2014-09" db="EMBL/GenBank/DDBJ databases">
        <authorList>
            <person name="Magalhaes I.L.F."/>
            <person name="Oliveira U."/>
            <person name="Santos F.R."/>
            <person name="Vidigal T.H.D.A."/>
            <person name="Brescovit A.D."/>
            <person name="Santos A.J."/>
        </authorList>
    </citation>
    <scope>NUCLEOTIDE SEQUENCE</scope>
    <source>
        <tissue evidence="1">Shoot tissue taken approximately 20 cm above the soil surface</tissue>
    </source>
</reference>
<dbReference type="AlphaFoldDB" id="A0A0A9DWC9"/>
<reference evidence="1" key="2">
    <citation type="journal article" date="2015" name="Data Brief">
        <title>Shoot transcriptome of the giant reed, Arundo donax.</title>
        <authorList>
            <person name="Barrero R.A."/>
            <person name="Guerrero F.D."/>
            <person name="Moolhuijzen P."/>
            <person name="Goolsby J.A."/>
            <person name="Tidwell J."/>
            <person name="Bellgard S.E."/>
            <person name="Bellgard M.I."/>
        </authorList>
    </citation>
    <scope>NUCLEOTIDE SEQUENCE</scope>
    <source>
        <tissue evidence="1">Shoot tissue taken approximately 20 cm above the soil surface</tissue>
    </source>
</reference>
<name>A0A0A9DWC9_ARUDO</name>
<protein>
    <submittedName>
        <fullName evidence="1">PDK2</fullName>
    </submittedName>
</protein>
<evidence type="ECO:0000313" key="1">
    <source>
        <dbReference type="EMBL" id="JAD92884.1"/>
    </source>
</evidence>
<proteinExistence type="predicted"/>
<accession>A0A0A9DWC9</accession>
<organism evidence="1">
    <name type="scientific">Arundo donax</name>
    <name type="common">Giant reed</name>
    <name type="synonym">Donax arundinaceus</name>
    <dbReference type="NCBI Taxonomy" id="35708"/>
    <lineage>
        <taxon>Eukaryota</taxon>
        <taxon>Viridiplantae</taxon>
        <taxon>Streptophyta</taxon>
        <taxon>Embryophyta</taxon>
        <taxon>Tracheophyta</taxon>
        <taxon>Spermatophyta</taxon>
        <taxon>Magnoliopsida</taxon>
        <taxon>Liliopsida</taxon>
        <taxon>Poales</taxon>
        <taxon>Poaceae</taxon>
        <taxon>PACMAD clade</taxon>
        <taxon>Arundinoideae</taxon>
        <taxon>Arundineae</taxon>
        <taxon>Arundo</taxon>
    </lineage>
</organism>
<sequence length="36" mass="3803">MGDNLVLMRPMTPGSGSGSCKATCCPISMRMPILDM</sequence>
<dbReference type="EMBL" id="GBRH01205011">
    <property type="protein sequence ID" value="JAD92884.1"/>
    <property type="molecule type" value="Transcribed_RNA"/>
</dbReference>